<proteinExistence type="evidence at transcript level"/>
<sequence length="67" mass="7566">MLPSVTLIPQNIWIHPLVEVWRCDSSTWPSLQVVRSFSISYPAPTPPPISTQNFQSKTSRTSKSNKP</sequence>
<dbReference type="EMBL" id="BT147419">
    <property type="protein sequence ID" value="AFK47213.1"/>
    <property type="molecule type" value="mRNA"/>
</dbReference>
<name>I3T3X1_LOTJA</name>
<feature type="compositionally biased region" description="Polar residues" evidence="1">
    <location>
        <begin position="50"/>
        <end position="67"/>
    </location>
</feature>
<accession>I3T3X1</accession>
<reference evidence="2" key="1">
    <citation type="submission" date="2012-05" db="EMBL/GenBank/DDBJ databases">
        <authorList>
            <person name="Krishnakumar V."/>
            <person name="Cheung F."/>
            <person name="Xiao Y."/>
            <person name="Chan A."/>
            <person name="Moskal W.A."/>
            <person name="Town C.D."/>
        </authorList>
    </citation>
    <scope>NUCLEOTIDE SEQUENCE</scope>
</reference>
<evidence type="ECO:0000313" key="2">
    <source>
        <dbReference type="EMBL" id="AFK47213.1"/>
    </source>
</evidence>
<dbReference type="AlphaFoldDB" id="I3T3X1"/>
<organism evidence="2">
    <name type="scientific">Lotus japonicus</name>
    <name type="common">Lotus corniculatus var. japonicus</name>
    <dbReference type="NCBI Taxonomy" id="34305"/>
    <lineage>
        <taxon>Eukaryota</taxon>
        <taxon>Viridiplantae</taxon>
        <taxon>Streptophyta</taxon>
        <taxon>Embryophyta</taxon>
        <taxon>Tracheophyta</taxon>
        <taxon>Spermatophyta</taxon>
        <taxon>Magnoliopsida</taxon>
        <taxon>eudicotyledons</taxon>
        <taxon>Gunneridae</taxon>
        <taxon>Pentapetalae</taxon>
        <taxon>rosids</taxon>
        <taxon>fabids</taxon>
        <taxon>Fabales</taxon>
        <taxon>Fabaceae</taxon>
        <taxon>Papilionoideae</taxon>
        <taxon>50 kb inversion clade</taxon>
        <taxon>NPAAA clade</taxon>
        <taxon>Hologalegina</taxon>
        <taxon>robinioid clade</taxon>
        <taxon>Loteae</taxon>
        <taxon>Lotus</taxon>
    </lineage>
</organism>
<protein>
    <submittedName>
        <fullName evidence="2">Uncharacterized protein</fullName>
    </submittedName>
</protein>
<feature type="region of interest" description="Disordered" evidence="1">
    <location>
        <begin position="43"/>
        <end position="67"/>
    </location>
</feature>
<evidence type="ECO:0000256" key="1">
    <source>
        <dbReference type="SAM" id="MobiDB-lite"/>
    </source>
</evidence>